<dbReference type="NCBIfam" id="TIGR04056">
    <property type="entry name" value="OMP_RagA_SusC"/>
    <property type="match status" value="1"/>
</dbReference>
<evidence type="ECO:0000313" key="4">
    <source>
        <dbReference type="EMBL" id="MCU7549589.1"/>
    </source>
</evidence>
<feature type="domain" description="TonB-dependent receptor plug" evidence="3">
    <location>
        <begin position="138"/>
        <end position="240"/>
    </location>
</feature>
<dbReference type="PANTHER" id="PTHR30069:SF29">
    <property type="entry name" value="HEMOGLOBIN AND HEMOGLOBIN-HAPTOGLOBIN-BINDING PROTEIN 1-RELATED"/>
    <property type="match status" value="1"/>
</dbReference>
<dbReference type="InterPro" id="IPR008969">
    <property type="entry name" value="CarboxyPept-like_regulatory"/>
</dbReference>
<keyword evidence="2" id="KW-0813">Transport</keyword>
<evidence type="ECO:0000313" key="5">
    <source>
        <dbReference type="Proteomes" id="UP001155483"/>
    </source>
</evidence>
<keyword evidence="2" id="KW-0472">Membrane</keyword>
<sequence>MNFKNKHLLHDSFHAKFTFGQRGGLMMGLLLVAVLWNTAFSQAPGRIRLTGAVRDSSGIVIPQVTITEKGTNNRALSGGDGSFSISVANNNAVLVFTSVGYAPQEVMVGGQTNLNVSLHLQNSSLGEVVVVGYGTKKKESITGSISSITASDIDHVHGGSTVSSSLAGKLPGVTFRMPDGRPGSSANINVRNLGSPLFIIDGIQQDAGQFNNLSPNDIESISVLKDASAAIYGVQAANGVVVVTTKRGRAGSGNSINVDAYYGIQNWTRFPDVVNSYEWQLGKVAAEMNRVNPGTSMTKAELERWKAGSEYGYRDFNWHDFIIKKNSPVKSINVNATGGSDKINYYLSLTRLDQNSVLGREFTFERTNLQSNIDAKVTNRLKVGVQINGRIETRDNPGVPGGDDYWAPRFALLRNLPFERPYANDNPDYLNDIGHNAENWGLLNKAQSGYWHEDWRVLQTNFTAEYQLPVKGLNARGMYSYYIADKVMNGHEYTYDAYRFNPVDSTYTRTGGSTNPWRERGTHKVFNKVVQGQLNYNNTFGDHSVGATFVVERRDRNETDVWVHAVPKTNALPLLYFADVDTYNDNDWEEARVGYIGRLNYNFRNKYYAEVSARRDASWKFAPGKRTGTFPGVSAGWRLTQENFFRSLVKESILSELKLRASYGELGDDNVGIGAFDYLSGYNYNSGSNSIFDGNLVVGSRYRGVPTNNITWFISTMADVGVDFTLLKGKLSGSVDYFHRKRTGLVGAKYDVLVPSELGYNLPQENVNSDANMGGELALNYNNKAGELKYSVGGNFSLSRSKFLKGYKLTYGNSWDYYRNGIEDRWNGIYWGYEVIGQFESQEQINHYAINNDGQNNRTLLPGDLMYKDVNNDGKIDGYDVRPIGYTGANPNINFGLSFSLSWRGVDFTADFSGASLYTFTRDWEMRWPYQNNGNLLKDFYEDSWHRADPWDVNSAWSPGKYPALRFNDGGHSNYNKQSTFWVTNLSYLRARTLEIGYSLPKALLDRAKIKKTRIYVNAYNLFSIDNAYQYGLDPEVVDGNGLQYPQNKVINFGVNLSL</sequence>
<keyword evidence="4" id="KW-0675">Receptor</keyword>
<evidence type="ECO:0000256" key="1">
    <source>
        <dbReference type="ARBA" id="ARBA00022729"/>
    </source>
</evidence>
<keyword evidence="2" id="KW-1134">Transmembrane beta strand</keyword>
<dbReference type="Proteomes" id="UP001155483">
    <property type="component" value="Unassembled WGS sequence"/>
</dbReference>
<dbReference type="Pfam" id="PF13715">
    <property type="entry name" value="CarbopepD_reg_2"/>
    <property type="match status" value="1"/>
</dbReference>
<keyword evidence="5" id="KW-1185">Reference proteome</keyword>
<dbReference type="SUPFAM" id="SSF56935">
    <property type="entry name" value="Porins"/>
    <property type="match status" value="1"/>
</dbReference>
<dbReference type="PANTHER" id="PTHR30069">
    <property type="entry name" value="TONB-DEPENDENT OUTER MEMBRANE RECEPTOR"/>
    <property type="match status" value="1"/>
</dbReference>
<keyword evidence="2" id="KW-0812">Transmembrane</keyword>
<dbReference type="InterPro" id="IPR018247">
    <property type="entry name" value="EF_Hand_1_Ca_BS"/>
</dbReference>
<reference evidence="4" key="2">
    <citation type="submission" date="2023-04" db="EMBL/GenBank/DDBJ databases">
        <title>Paracnuella aquatica gen. nov., sp. nov., a member of the family Chitinophagaceae isolated from a hot spring.</title>
        <authorList>
            <person name="Wang C."/>
        </authorList>
    </citation>
    <scope>NUCLEOTIDE SEQUENCE</scope>
    <source>
        <strain evidence="4">LB-8</strain>
    </source>
</reference>
<evidence type="ECO:0000259" key="3">
    <source>
        <dbReference type="Pfam" id="PF07715"/>
    </source>
</evidence>
<dbReference type="InterPro" id="IPR023996">
    <property type="entry name" value="TonB-dep_OMP_SusC/RagA"/>
</dbReference>
<dbReference type="NCBIfam" id="TIGR04057">
    <property type="entry name" value="SusC_RagA_signa"/>
    <property type="match status" value="1"/>
</dbReference>
<dbReference type="AlphaFoldDB" id="A0A9X2XUL9"/>
<dbReference type="Gene3D" id="2.170.130.10">
    <property type="entry name" value="TonB-dependent receptor, plug domain"/>
    <property type="match status" value="1"/>
</dbReference>
<keyword evidence="1" id="KW-0732">Signal</keyword>
<gene>
    <name evidence="4" type="ORF">OCK74_10715</name>
</gene>
<accession>A0A9X2XUL9</accession>
<dbReference type="PROSITE" id="PS52016">
    <property type="entry name" value="TONB_DEPENDENT_REC_3"/>
    <property type="match status" value="1"/>
</dbReference>
<dbReference type="Gene3D" id="2.60.40.1120">
    <property type="entry name" value="Carboxypeptidase-like, regulatory domain"/>
    <property type="match status" value="1"/>
</dbReference>
<name>A0A9X2XUL9_9BACT</name>
<dbReference type="PROSITE" id="PS00018">
    <property type="entry name" value="EF_HAND_1"/>
    <property type="match status" value="1"/>
</dbReference>
<dbReference type="InterPro" id="IPR037066">
    <property type="entry name" value="Plug_dom_sf"/>
</dbReference>
<organism evidence="4 5">
    <name type="scientific">Paraflavisolibacter caeni</name>
    <dbReference type="NCBI Taxonomy" id="2982496"/>
    <lineage>
        <taxon>Bacteria</taxon>
        <taxon>Pseudomonadati</taxon>
        <taxon>Bacteroidota</taxon>
        <taxon>Chitinophagia</taxon>
        <taxon>Chitinophagales</taxon>
        <taxon>Chitinophagaceae</taxon>
        <taxon>Paraflavisolibacter</taxon>
    </lineage>
</organism>
<comment type="subcellular location">
    <subcellularLocation>
        <location evidence="2">Cell outer membrane</location>
        <topology evidence="2">Multi-pass membrane protein</topology>
    </subcellularLocation>
</comment>
<dbReference type="SUPFAM" id="SSF49464">
    <property type="entry name" value="Carboxypeptidase regulatory domain-like"/>
    <property type="match status" value="1"/>
</dbReference>
<dbReference type="EMBL" id="JAOTIF010000006">
    <property type="protein sequence ID" value="MCU7549589.1"/>
    <property type="molecule type" value="Genomic_DNA"/>
</dbReference>
<comment type="caution">
    <text evidence="4">The sequence shown here is derived from an EMBL/GenBank/DDBJ whole genome shotgun (WGS) entry which is preliminary data.</text>
</comment>
<dbReference type="RefSeq" id="WP_279297029.1">
    <property type="nucleotide sequence ID" value="NZ_JAOTIF010000006.1"/>
</dbReference>
<dbReference type="InterPro" id="IPR039426">
    <property type="entry name" value="TonB-dep_rcpt-like"/>
</dbReference>
<evidence type="ECO:0000256" key="2">
    <source>
        <dbReference type="PROSITE-ProRule" id="PRU01360"/>
    </source>
</evidence>
<dbReference type="GO" id="GO:0015344">
    <property type="term" value="F:siderophore uptake transmembrane transporter activity"/>
    <property type="evidence" value="ECO:0007669"/>
    <property type="project" value="TreeGrafter"/>
</dbReference>
<protein>
    <submittedName>
        <fullName evidence="4">TonB-dependent receptor</fullName>
    </submittedName>
</protein>
<dbReference type="GO" id="GO:0009279">
    <property type="term" value="C:cell outer membrane"/>
    <property type="evidence" value="ECO:0007669"/>
    <property type="project" value="UniProtKB-SubCell"/>
</dbReference>
<reference evidence="4" key="1">
    <citation type="submission" date="2022-09" db="EMBL/GenBank/DDBJ databases">
        <authorList>
            <person name="Yuan C."/>
            <person name="Ke Z."/>
        </authorList>
    </citation>
    <scope>NUCLEOTIDE SEQUENCE</scope>
    <source>
        <strain evidence="4">LB-8</strain>
    </source>
</reference>
<comment type="similarity">
    <text evidence="2">Belongs to the TonB-dependent receptor family.</text>
</comment>
<dbReference type="Pfam" id="PF07715">
    <property type="entry name" value="Plug"/>
    <property type="match status" value="1"/>
</dbReference>
<dbReference type="InterPro" id="IPR012910">
    <property type="entry name" value="Plug_dom"/>
</dbReference>
<proteinExistence type="inferred from homology"/>
<keyword evidence="2" id="KW-0998">Cell outer membrane</keyword>
<dbReference type="InterPro" id="IPR023997">
    <property type="entry name" value="TonB-dep_OMP_SusC/RagA_CS"/>
</dbReference>
<dbReference type="GO" id="GO:0044718">
    <property type="term" value="P:siderophore transmembrane transport"/>
    <property type="evidence" value="ECO:0007669"/>
    <property type="project" value="TreeGrafter"/>
</dbReference>